<dbReference type="Proteomes" id="UP000032274">
    <property type="component" value="Unassembled WGS sequence"/>
</dbReference>
<feature type="non-terminal residue" evidence="1">
    <location>
        <position position="127"/>
    </location>
</feature>
<sequence length="127" mass="14243">IPLVVQRRAGKGNEPFHIRAEIRPRRIDHRIGPVGGNDTPVPARLSDDVVGREVIRRRIGRRDHLDAELLVECARAHRGIAELVGNTVIEQVGIAFVQSLRDAENRFHGMLEPQARRRAAKQVPVFG</sequence>
<reference evidence="1 2" key="1">
    <citation type="submission" date="2015-01" db="EMBL/GenBank/DDBJ databases">
        <title>Characterization of Swiss Staphylococcus aureus strains involved in food poisoning.</title>
        <authorList>
            <person name="Crovadore J."/>
            <person name="Chablais R."/>
            <person name="Tonacini J."/>
            <person name="Schnyder B."/>
            <person name="Lefort F."/>
        </authorList>
    </citation>
    <scope>NUCLEOTIDE SEQUENCE [LARGE SCALE GENOMIC DNA]</scope>
    <source>
        <strain evidence="1 2">SA-120</strain>
    </source>
</reference>
<feature type="non-terminal residue" evidence="1">
    <location>
        <position position="1"/>
    </location>
</feature>
<accession>A0AA40JS45</accession>
<dbReference type="EMBL" id="JXIG01000042">
    <property type="protein sequence ID" value="KIU01719.1"/>
    <property type="molecule type" value="Genomic_DNA"/>
</dbReference>
<proteinExistence type="predicted"/>
<name>A0AA40JS45_STAAU</name>
<protein>
    <submittedName>
        <fullName evidence="1">Uncharacterized protein</fullName>
    </submittedName>
</protein>
<evidence type="ECO:0000313" key="1">
    <source>
        <dbReference type="EMBL" id="KIU01719.1"/>
    </source>
</evidence>
<evidence type="ECO:0000313" key="2">
    <source>
        <dbReference type="Proteomes" id="UP000032274"/>
    </source>
</evidence>
<dbReference type="AlphaFoldDB" id="A0AA40JS45"/>
<comment type="caution">
    <text evidence="1">The sequence shown here is derived from an EMBL/GenBank/DDBJ whole genome shotgun (WGS) entry which is preliminary data.</text>
</comment>
<gene>
    <name evidence="1" type="ORF">QU38_00175</name>
</gene>
<organism evidence="1 2">
    <name type="scientific">Staphylococcus aureus</name>
    <dbReference type="NCBI Taxonomy" id="1280"/>
    <lineage>
        <taxon>Bacteria</taxon>
        <taxon>Bacillati</taxon>
        <taxon>Bacillota</taxon>
        <taxon>Bacilli</taxon>
        <taxon>Bacillales</taxon>
        <taxon>Staphylococcaceae</taxon>
        <taxon>Staphylococcus</taxon>
    </lineage>
</organism>